<sequence>MQFLCVAFSKDRAFQLRACLTSMQACMRLDGQAIDVHVIYAASTAGLAESYKRLARLFPMVAFHRERERETFQVLLDAVLNVHSHVVFFVVDDCVFYREFSLGTVAKALGGCESQCLAFHLRLHKNITRSFNRDGPVQVPPLFDRGTHYQYLPVLGCEWCYEWDLSGCFYRTKTARQASVMDSLSPPERSHPNKLEVHGNEALGKLGLFPSAEYPFSACPLEATMSIITVNRVQDVYQNPTYNIVGGSVLDMDALLAEDRELDLERYAKSRFQTVHIGSLYLRPGR</sequence>
<gene>
    <name evidence="1" type="ORF">PBRA_006265</name>
</gene>
<dbReference type="OrthoDB" id="60542at2759"/>
<keyword evidence="2" id="KW-1185">Reference proteome</keyword>
<reference evidence="1 2" key="1">
    <citation type="submission" date="2015-02" db="EMBL/GenBank/DDBJ databases">
        <authorList>
            <person name="Chooi Y.-H."/>
        </authorList>
    </citation>
    <scope>NUCLEOTIDE SEQUENCE [LARGE SCALE GENOMIC DNA]</scope>
    <source>
        <strain evidence="1">E3</strain>
    </source>
</reference>
<evidence type="ECO:0000313" key="2">
    <source>
        <dbReference type="Proteomes" id="UP000039324"/>
    </source>
</evidence>
<name>A0A0G4ISS9_PLABS</name>
<evidence type="ECO:0000313" key="1">
    <source>
        <dbReference type="EMBL" id="CEO98151.1"/>
    </source>
</evidence>
<dbReference type="Proteomes" id="UP000039324">
    <property type="component" value="Unassembled WGS sequence"/>
</dbReference>
<dbReference type="AlphaFoldDB" id="A0A0G4ISS9"/>
<accession>A0A0G4ISS9</accession>
<organism evidence="1 2">
    <name type="scientific">Plasmodiophora brassicae</name>
    <name type="common">Clubroot disease agent</name>
    <dbReference type="NCBI Taxonomy" id="37360"/>
    <lineage>
        <taxon>Eukaryota</taxon>
        <taxon>Sar</taxon>
        <taxon>Rhizaria</taxon>
        <taxon>Endomyxa</taxon>
        <taxon>Phytomyxea</taxon>
        <taxon>Plasmodiophorida</taxon>
        <taxon>Plasmodiophoridae</taxon>
        <taxon>Plasmodiophora</taxon>
    </lineage>
</organism>
<dbReference type="EMBL" id="CDSF01000082">
    <property type="protein sequence ID" value="CEO98151.1"/>
    <property type="molecule type" value="Genomic_DNA"/>
</dbReference>
<protein>
    <submittedName>
        <fullName evidence="1">Uncharacterized protein</fullName>
    </submittedName>
</protein>
<proteinExistence type="predicted"/>
<dbReference type="OMA" id="CHPANEK"/>